<dbReference type="Pfam" id="PF12974">
    <property type="entry name" value="Phosphonate-bd"/>
    <property type="match status" value="1"/>
</dbReference>
<dbReference type="Proteomes" id="UP000502260">
    <property type="component" value="Chromosome"/>
</dbReference>
<dbReference type="AlphaFoldDB" id="A0A6F8VDW8"/>
<keyword evidence="3" id="KW-1185">Reference proteome</keyword>
<organism evidence="2 3">
    <name type="scientific">Sulfurimicrobium lacus</name>
    <dbReference type="NCBI Taxonomy" id="2715678"/>
    <lineage>
        <taxon>Bacteria</taxon>
        <taxon>Pseudomonadati</taxon>
        <taxon>Pseudomonadota</taxon>
        <taxon>Betaproteobacteria</taxon>
        <taxon>Nitrosomonadales</taxon>
        <taxon>Sulfuricellaceae</taxon>
        <taxon>Sulfurimicrobium</taxon>
    </lineage>
</organism>
<evidence type="ECO:0000256" key="1">
    <source>
        <dbReference type="SAM" id="SignalP"/>
    </source>
</evidence>
<dbReference type="KEGG" id="slac:SKTS_27940"/>
<feature type="chain" id="PRO_5026088519" evidence="1">
    <location>
        <begin position="20"/>
        <end position="270"/>
    </location>
</feature>
<proteinExistence type="predicted"/>
<feature type="signal peptide" evidence="1">
    <location>
        <begin position="1"/>
        <end position="19"/>
    </location>
</feature>
<dbReference type="SUPFAM" id="SSF53850">
    <property type="entry name" value="Periplasmic binding protein-like II"/>
    <property type="match status" value="1"/>
</dbReference>
<protein>
    <submittedName>
        <fullName evidence="2">Uncharacterized protein</fullName>
    </submittedName>
</protein>
<keyword evidence="1" id="KW-0732">Signal</keyword>
<evidence type="ECO:0000313" key="2">
    <source>
        <dbReference type="EMBL" id="BCB27908.1"/>
    </source>
</evidence>
<accession>A0A6F8VDW8</accession>
<evidence type="ECO:0000313" key="3">
    <source>
        <dbReference type="Proteomes" id="UP000502260"/>
    </source>
</evidence>
<gene>
    <name evidence="2" type="ORF">SKTS_27940</name>
</gene>
<dbReference type="Gene3D" id="3.40.190.10">
    <property type="entry name" value="Periplasmic binding protein-like II"/>
    <property type="match status" value="2"/>
</dbReference>
<dbReference type="PANTHER" id="PTHR30024:SF17">
    <property type="entry name" value="SOLUTE-BINDING PROTEIN FAMILY 3_N-TERMINAL DOMAIN-CONTAINING PROTEIN"/>
    <property type="match status" value="1"/>
</dbReference>
<dbReference type="PANTHER" id="PTHR30024">
    <property type="entry name" value="ALIPHATIC SULFONATES-BINDING PROTEIN-RELATED"/>
    <property type="match status" value="1"/>
</dbReference>
<dbReference type="RefSeq" id="WP_173066387.1">
    <property type="nucleotide sequence ID" value="NZ_AP022853.1"/>
</dbReference>
<dbReference type="EMBL" id="AP022853">
    <property type="protein sequence ID" value="BCB27908.1"/>
    <property type="molecule type" value="Genomic_DNA"/>
</dbReference>
<name>A0A6F8VDW8_9PROT</name>
<sequence length="270" mass="29576">MLRWLLVSLLFFSAHGAVASEGSLLFGVNEGSSGSADFLQRQGKYRSLADYVSGVVKKPVKLESAQDLRSLKTNLHSGHFDLLMVRPSHISAAAMRDQKYVLVAAAKGEAISSFIVNKDSAFKGPADLAGKSIAMPDEDAYPTHIALAMLKEAGIKPETQNIRFFRTQEAVGYSVEQKLVDVGVVISYSKVAREWEGKGHRVLWKSKPLPYWSVIASPRLSPDTVSKVREALLKLNDTPEGEKILKGMGVSSFVAGSQKDYMDLLAYLKE</sequence>
<reference evidence="3" key="1">
    <citation type="submission" date="2020-03" db="EMBL/GenBank/DDBJ databases">
        <title>Complete genome sequence of sulfur-oxidizing bacterium skT11.</title>
        <authorList>
            <person name="Kanda M."/>
            <person name="Kojima H."/>
            <person name="Fukui M."/>
        </authorList>
    </citation>
    <scope>NUCLEOTIDE SEQUENCE [LARGE SCALE GENOMIC DNA]</scope>
    <source>
        <strain evidence="3">skT11</strain>
    </source>
</reference>